<dbReference type="PROSITE" id="PS50885">
    <property type="entry name" value="HAMP"/>
    <property type="match status" value="2"/>
</dbReference>
<dbReference type="PROSITE" id="PS50111">
    <property type="entry name" value="CHEMOTAXIS_TRANSDUC_2"/>
    <property type="match status" value="1"/>
</dbReference>
<dbReference type="PROSITE" id="PS50192">
    <property type="entry name" value="T_SNARE"/>
    <property type="match status" value="1"/>
</dbReference>
<dbReference type="InterPro" id="IPR004089">
    <property type="entry name" value="MCPsignal_dom"/>
</dbReference>
<dbReference type="GO" id="GO:0006935">
    <property type="term" value="P:chemotaxis"/>
    <property type="evidence" value="ECO:0007669"/>
    <property type="project" value="UniProtKB-KW"/>
</dbReference>
<sequence>MTIQRMARIGGAAIIAITLLAAIMAAFNIHKVRYGGELYLQGKQLDDFYADILPPPEFLVESYLIVNRLVHEPEKYDEFGAELGELEQAWRTRAEFWSASDLDPTLKAALAENVATDAEAFWEEVNERLLPAARRGDVEAMRQSRTRASQLYDAHRVRIDEMVAMTNNVEAELKAKSNNELWSSISMLIGGGIVILGGVIGGLWWLSRRVLAPLADTANVMNRMADGDLEAGKTDQHGEDEFGTMTRAIEVFREASRAQVNSAKDQKVVVDGLTGALEKLADGDLTYRLTEKYEPQYEPVREAFNQSVERLGTLMLDVGVSAKGVNTGASEIRAASDDLASRNERQAASLEETAAAMSQVTDLVKETAGNAQNAQNSIADTHREATHGGEVVERAVSAMANIEKSAGEITQIIDLIDGIAFQTNLLALNAGVEAARAGDAGKGFAVVANEVRALAQRSADAARDIKELILTSSEQVGEGVSLVGETGDLLSTIVERVGEVRDQISQIAEAATTQATNLDQINSSVHDMDRMTQQNAAMVEESTAAARSLADEAGELDRLVAQFRTAAEVSDHARQPSLVAAKPKARSAQPQTVGNLALAQDLDEDDWSEF</sequence>
<protein>
    <submittedName>
        <fullName evidence="10">Methyl-accepting chemotaxis protein</fullName>
    </submittedName>
</protein>
<keyword evidence="2" id="KW-0145">Chemotaxis</keyword>
<dbReference type="CDD" id="cd11386">
    <property type="entry name" value="MCP_signal"/>
    <property type="match status" value="1"/>
</dbReference>
<dbReference type="Pfam" id="PF00672">
    <property type="entry name" value="HAMP"/>
    <property type="match status" value="1"/>
</dbReference>
<gene>
    <name evidence="10" type="ORF">HUO12_10455</name>
</gene>
<dbReference type="SMART" id="SM00304">
    <property type="entry name" value="HAMP"/>
    <property type="match status" value="2"/>
</dbReference>
<dbReference type="FunFam" id="1.10.287.950:FF:000001">
    <property type="entry name" value="Methyl-accepting chemotaxis sensory transducer"/>
    <property type="match status" value="1"/>
</dbReference>
<reference evidence="10 11" key="1">
    <citation type="submission" date="2020-06" db="EMBL/GenBank/DDBJ databases">
        <title>Altererythrobacter lutimaris sp. nov., a marine bacterium isolated from a tidal flat.</title>
        <authorList>
            <person name="Kim D."/>
            <person name="Yoo Y."/>
            <person name="Kim J.-J."/>
        </authorList>
    </citation>
    <scope>NUCLEOTIDE SEQUENCE [LARGE SCALE GENOMIC DNA]</scope>
    <source>
        <strain evidence="10 11">JGD-16</strain>
    </source>
</reference>
<dbReference type="InterPro" id="IPR003660">
    <property type="entry name" value="HAMP_dom"/>
</dbReference>
<feature type="domain" description="HAMP" evidence="9">
    <location>
        <begin position="264"/>
        <end position="316"/>
    </location>
</feature>
<dbReference type="Pfam" id="PF00015">
    <property type="entry name" value="MCPsignal"/>
    <property type="match status" value="1"/>
</dbReference>
<organism evidence="10 11">
    <name type="scientific">Altererythrobacter lutimaris</name>
    <dbReference type="NCBI Taxonomy" id="2743979"/>
    <lineage>
        <taxon>Bacteria</taxon>
        <taxon>Pseudomonadati</taxon>
        <taxon>Pseudomonadota</taxon>
        <taxon>Alphaproteobacteria</taxon>
        <taxon>Sphingomonadales</taxon>
        <taxon>Erythrobacteraceae</taxon>
        <taxon>Altererythrobacter</taxon>
    </lineage>
</organism>
<evidence type="ECO:0000259" key="8">
    <source>
        <dbReference type="PROSITE" id="PS50192"/>
    </source>
</evidence>
<feature type="transmembrane region" description="Helical" evidence="6">
    <location>
        <begin position="181"/>
        <end position="206"/>
    </location>
</feature>
<dbReference type="GO" id="GO:0004888">
    <property type="term" value="F:transmembrane signaling receptor activity"/>
    <property type="evidence" value="ECO:0007669"/>
    <property type="project" value="InterPro"/>
</dbReference>
<keyword evidence="6" id="KW-1133">Transmembrane helix</keyword>
<dbReference type="GO" id="GO:0016020">
    <property type="term" value="C:membrane"/>
    <property type="evidence" value="ECO:0007669"/>
    <property type="project" value="UniProtKB-SubCell"/>
</dbReference>
<name>A0A850HCP8_9SPHN</name>
<dbReference type="SUPFAM" id="SSF158472">
    <property type="entry name" value="HAMP domain-like"/>
    <property type="match status" value="1"/>
</dbReference>
<accession>A0A850HCP8</accession>
<feature type="region of interest" description="Disordered" evidence="5">
    <location>
        <begin position="571"/>
        <end position="610"/>
    </location>
</feature>
<dbReference type="PANTHER" id="PTHR43531:SF11">
    <property type="entry name" value="METHYL-ACCEPTING CHEMOTAXIS PROTEIN 3"/>
    <property type="match status" value="1"/>
</dbReference>
<keyword evidence="11" id="KW-1185">Reference proteome</keyword>
<dbReference type="Proteomes" id="UP000546031">
    <property type="component" value="Unassembled WGS sequence"/>
</dbReference>
<evidence type="ECO:0000259" key="7">
    <source>
        <dbReference type="PROSITE" id="PS50111"/>
    </source>
</evidence>
<evidence type="ECO:0000313" key="11">
    <source>
        <dbReference type="Proteomes" id="UP000546031"/>
    </source>
</evidence>
<dbReference type="RefSeq" id="WP_176273552.1">
    <property type="nucleotide sequence ID" value="NZ_JABWTA010000001.1"/>
</dbReference>
<keyword evidence="6" id="KW-0812">Transmembrane</keyword>
<comment type="subcellular location">
    <subcellularLocation>
        <location evidence="1">Membrane</location>
    </subcellularLocation>
</comment>
<dbReference type="GO" id="GO:0007165">
    <property type="term" value="P:signal transduction"/>
    <property type="evidence" value="ECO:0007669"/>
    <property type="project" value="UniProtKB-KW"/>
</dbReference>
<feature type="domain" description="HAMP" evidence="9">
    <location>
        <begin position="208"/>
        <end position="261"/>
    </location>
</feature>
<dbReference type="PANTHER" id="PTHR43531">
    <property type="entry name" value="PROTEIN ICFG"/>
    <property type="match status" value="1"/>
</dbReference>
<comment type="similarity">
    <text evidence="3">Belongs to the methyl-accepting chemotaxis (MCP) protein family.</text>
</comment>
<dbReference type="Gene3D" id="1.10.287.950">
    <property type="entry name" value="Methyl-accepting chemotaxis protein"/>
    <property type="match status" value="1"/>
</dbReference>
<dbReference type="InterPro" id="IPR004090">
    <property type="entry name" value="Chemotax_Me-accpt_rcpt"/>
</dbReference>
<evidence type="ECO:0000256" key="6">
    <source>
        <dbReference type="SAM" id="Phobius"/>
    </source>
</evidence>
<evidence type="ECO:0000256" key="1">
    <source>
        <dbReference type="ARBA" id="ARBA00004370"/>
    </source>
</evidence>
<dbReference type="InterPro" id="IPR000727">
    <property type="entry name" value="T_SNARE_dom"/>
</dbReference>
<feature type="compositionally biased region" description="Acidic residues" evidence="5">
    <location>
        <begin position="601"/>
        <end position="610"/>
    </location>
</feature>
<dbReference type="SUPFAM" id="SSF58104">
    <property type="entry name" value="Methyl-accepting chemotaxis protein (MCP) signaling domain"/>
    <property type="match status" value="1"/>
</dbReference>
<keyword evidence="6" id="KW-0472">Membrane</keyword>
<evidence type="ECO:0000313" key="10">
    <source>
        <dbReference type="EMBL" id="NVE95320.1"/>
    </source>
</evidence>
<dbReference type="PRINTS" id="PR00260">
    <property type="entry name" value="CHEMTRNSDUCR"/>
</dbReference>
<dbReference type="EMBL" id="JABWTA010000001">
    <property type="protein sequence ID" value="NVE95320.1"/>
    <property type="molecule type" value="Genomic_DNA"/>
</dbReference>
<feature type="domain" description="Methyl-accepting transducer" evidence="7">
    <location>
        <begin position="321"/>
        <end position="550"/>
    </location>
</feature>
<evidence type="ECO:0000256" key="3">
    <source>
        <dbReference type="ARBA" id="ARBA00029447"/>
    </source>
</evidence>
<keyword evidence="4" id="KW-0807">Transducer</keyword>
<comment type="caution">
    <text evidence="10">The sequence shown here is derived from an EMBL/GenBank/DDBJ whole genome shotgun (WGS) entry which is preliminary data.</text>
</comment>
<evidence type="ECO:0000259" key="9">
    <source>
        <dbReference type="PROSITE" id="PS50885"/>
    </source>
</evidence>
<dbReference type="InterPro" id="IPR051310">
    <property type="entry name" value="MCP_chemotaxis"/>
</dbReference>
<evidence type="ECO:0000256" key="5">
    <source>
        <dbReference type="SAM" id="MobiDB-lite"/>
    </source>
</evidence>
<dbReference type="Gene3D" id="6.10.340.10">
    <property type="match status" value="1"/>
</dbReference>
<dbReference type="AlphaFoldDB" id="A0A850HCP8"/>
<evidence type="ECO:0000256" key="2">
    <source>
        <dbReference type="ARBA" id="ARBA00022500"/>
    </source>
</evidence>
<dbReference type="SMART" id="SM00283">
    <property type="entry name" value="MA"/>
    <property type="match status" value="1"/>
</dbReference>
<feature type="domain" description="T-SNARE coiled-coil homology" evidence="8">
    <location>
        <begin position="480"/>
        <end position="542"/>
    </location>
</feature>
<proteinExistence type="inferred from homology"/>
<dbReference type="CDD" id="cd06225">
    <property type="entry name" value="HAMP"/>
    <property type="match status" value="1"/>
</dbReference>
<evidence type="ECO:0000256" key="4">
    <source>
        <dbReference type="PROSITE-ProRule" id="PRU00284"/>
    </source>
</evidence>